<dbReference type="AlphaFoldDB" id="A0A1T4P3T0"/>
<reference evidence="3" key="1">
    <citation type="submission" date="2017-02" db="EMBL/GenBank/DDBJ databases">
        <authorList>
            <person name="Varghese N."/>
            <person name="Submissions S."/>
        </authorList>
    </citation>
    <scope>NUCLEOTIDE SEQUENCE [LARGE SCALE GENOMIC DNA]</scope>
    <source>
        <strain evidence="3">ATCC BAA-73</strain>
    </source>
</reference>
<evidence type="ECO:0000313" key="3">
    <source>
        <dbReference type="Proteomes" id="UP000190625"/>
    </source>
</evidence>
<dbReference type="Pfam" id="PF11104">
    <property type="entry name" value="PilM_2"/>
    <property type="match status" value="1"/>
</dbReference>
<dbReference type="GO" id="GO:0051301">
    <property type="term" value="P:cell division"/>
    <property type="evidence" value="ECO:0007669"/>
    <property type="project" value="InterPro"/>
</dbReference>
<name>A0A1T4P3T0_9FIRM</name>
<keyword evidence="3" id="KW-1185">Reference proteome</keyword>
<dbReference type="InterPro" id="IPR005883">
    <property type="entry name" value="PilM"/>
</dbReference>
<dbReference type="SMART" id="SM00842">
    <property type="entry name" value="FtsA"/>
    <property type="match status" value="1"/>
</dbReference>
<dbReference type="PANTHER" id="PTHR32432:SF3">
    <property type="entry name" value="ETHANOLAMINE UTILIZATION PROTEIN EUTJ"/>
    <property type="match status" value="1"/>
</dbReference>
<proteinExistence type="predicted"/>
<dbReference type="SUPFAM" id="SSF53067">
    <property type="entry name" value="Actin-like ATPase domain"/>
    <property type="match status" value="2"/>
</dbReference>
<accession>A0A1T4P3T0</accession>
<dbReference type="RefSeq" id="WP_078810473.1">
    <property type="nucleotide sequence ID" value="NZ_FUWM01000017.1"/>
</dbReference>
<dbReference type="Proteomes" id="UP000190625">
    <property type="component" value="Unassembled WGS sequence"/>
</dbReference>
<gene>
    <name evidence="2" type="ORF">SAMN02745118_02038</name>
</gene>
<dbReference type="NCBIfam" id="TIGR01175">
    <property type="entry name" value="pilM"/>
    <property type="match status" value="1"/>
</dbReference>
<organism evidence="2 3">
    <name type="scientific">Selenihalanaerobacter shriftii</name>
    <dbReference type="NCBI Taxonomy" id="142842"/>
    <lineage>
        <taxon>Bacteria</taxon>
        <taxon>Bacillati</taxon>
        <taxon>Bacillota</taxon>
        <taxon>Clostridia</taxon>
        <taxon>Halanaerobiales</taxon>
        <taxon>Halobacteroidaceae</taxon>
        <taxon>Selenihalanaerobacter</taxon>
    </lineage>
</organism>
<dbReference type="STRING" id="142842.SAMN02745118_02038"/>
<dbReference type="InterPro" id="IPR043129">
    <property type="entry name" value="ATPase_NBD"/>
</dbReference>
<dbReference type="EMBL" id="FUWM01000017">
    <property type="protein sequence ID" value="SJZ86109.1"/>
    <property type="molecule type" value="Genomic_DNA"/>
</dbReference>
<evidence type="ECO:0000259" key="1">
    <source>
        <dbReference type="SMART" id="SM00842"/>
    </source>
</evidence>
<dbReference type="PANTHER" id="PTHR32432">
    <property type="entry name" value="CELL DIVISION PROTEIN FTSA-RELATED"/>
    <property type="match status" value="1"/>
</dbReference>
<sequence length="353" mass="39396">MGLINKFKSLLQSSLIGLDIGDSLIKLSEVEINKSNVCLNNVAIGKTPINSVSEGKIKDVEILGDKINSLLEDNNFASNRVVTAISGEEVLIRMVEVPEMPENELAEAVKWEAREQLPIPVDEAILDYEIINHKKEGGYKLMMVATKQDVINRYLKLFQVLDLEIVAIEIEPIAIVRSLKSSYPNKTMALIDMGTQTTDILVFKDGQLLFTRNIGIAGQNITKEISENYNMSFKEAEDYKKSNNLFGDADLNLIIRNLTTAIYRSLDYFQVKYKSYDIDKLILAGGGSKLLGFRTHLTNEFGIEVEGLSISNNIESKVERVNDQYLSEVAHLLGPSLGLALREAVQNDKFTTS</sequence>
<dbReference type="InterPro" id="IPR003494">
    <property type="entry name" value="SHS2_FtsA"/>
</dbReference>
<dbReference type="Gene3D" id="3.30.1490.300">
    <property type="match status" value="1"/>
</dbReference>
<protein>
    <submittedName>
        <fullName evidence="2">Type IV pilus assembly protein PilM</fullName>
    </submittedName>
</protein>
<dbReference type="OrthoDB" id="9765023at2"/>
<dbReference type="CDD" id="cd24049">
    <property type="entry name" value="ASKHA_NBD_PilM"/>
    <property type="match status" value="1"/>
</dbReference>
<evidence type="ECO:0000313" key="2">
    <source>
        <dbReference type="EMBL" id="SJZ86109.1"/>
    </source>
</evidence>
<dbReference type="PIRSF" id="PIRSF019169">
    <property type="entry name" value="PilM"/>
    <property type="match status" value="1"/>
</dbReference>
<dbReference type="InterPro" id="IPR050696">
    <property type="entry name" value="FtsA/MreB"/>
</dbReference>
<dbReference type="Gene3D" id="3.30.420.40">
    <property type="match status" value="2"/>
</dbReference>
<feature type="domain" description="SHS2" evidence="1">
    <location>
        <begin position="15"/>
        <end position="179"/>
    </location>
</feature>